<name>A0A0M5MHS6_9NOSO</name>
<dbReference type="STRING" id="224013.ACX27_24490"/>
<dbReference type="AlphaFoldDB" id="A0A0M5MHS6"/>
<dbReference type="EMBL" id="CP012036">
    <property type="protein sequence ID" value="ALF55268.1"/>
    <property type="molecule type" value="Genomic_DNA"/>
</dbReference>
<reference evidence="1 2" key="2">
    <citation type="journal article" date="2016" name="Genome Announc.">
        <title>Draft Genome Sequence of the N2-Fixing Cyanobacterium Nostoc piscinale CENA21, Isolated from the Brazilian Amazon Floodplain.</title>
        <authorList>
            <person name="Leao T."/>
            <person name="Guimaraes P.I."/>
            <person name="de Melo A.G."/>
            <person name="Ramos R.T."/>
            <person name="Leao P.N."/>
            <person name="Silva A."/>
            <person name="Fiore M.F."/>
            <person name="Schneider M.P."/>
        </authorList>
    </citation>
    <scope>NUCLEOTIDE SEQUENCE [LARGE SCALE GENOMIC DNA]</scope>
    <source>
        <strain evidence="1 2">CENA21</strain>
    </source>
</reference>
<evidence type="ECO:0000313" key="2">
    <source>
        <dbReference type="Proteomes" id="UP000062645"/>
    </source>
</evidence>
<keyword evidence="2" id="KW-1185">Reference proteome</keyword>
<sequence>MVYYKRMAYCQIDKTKYVTYIFPIWGQYMRYKILTQQELEVALNKCKLAGWKVSNITKLSNKMLEIKSQRTRR</sequence>
<evidence type="ECO:0000313" key="1">
    <source>
        <dbReference type="EMBL" id="ALF55268.1"/>
    </source>
</evidence>
<accession>A0A0M5MHS6</accession>
<dbReference type="Proteomes" id="UP000062645">
    <property type="component" value="Chromosome"/>
</dbReference>
<organism evidence="1 2">
    <name type="scientific">Nostoc piscinale CENA21</name>
    <dbReference type="NCBI Taxonomy" id="224013"/>
    <lineage>
        <taxon>Bacteria</taxon>
        <taxon>Bacillati</taxon>
        <taxon>Cyanobacteriota</taxon>
        <taxon>Cyanophyceae</taxon>
        <taxon>Nostocales</taxon>
        <taxon>Nostocaceae</taxon>
        <taxon>Nostoc</taxon>
    </lineage>
</organism>
<gene>
    <name evidence="1" type="ORF">ACX27_24490</name>
</gene>
<proteinExistence type="predicted"/>
<reference evidence="2" key="1">
    <citation type="submission" date="2015-07" db="EMBL/GenBank/DDBJ databases">
        <title>Genome Of Nitrogen-Fixing Cyanobacterium Nostoc piscinale CENA21 From Solimoes/Amazon River Floodplain Sediments And Comparative Genomics To Uncover Biosynthetic Natural Products Potential.</title>
        <authorList>
            <person name="Leao T.F."/>
            <person name="Leao P.N."/>
            <person name="Guimaraes P.I."/>
            <person name="de Melo A.G.C."/>
            <person name="Ramos R.T.J."/>
            <person name="Silva A."/>
            <person name="Fiore M.F."/>
            <person name="Schneider M.P.C."/>
        </authorList>
    </citation>
    <scope>NUCLEOTIDE SEQUENCE [LARGE SCALE GENOMIC DNA]</scope>
    <source>
        <strain evidence="2">CENA21</strain>
    </source>
</reference>
<protein>
    <submittedName>
        <fullName evidence="1">Uncharacterized protein</fullName>
    </submittedName>
</protein>
<dbReference type="PATRIC" id="fig|224013.5.peg.5874"/>
<dbReference type="KEGG" id="npz:ACX27_24490"/>